<evidence type="ECO:0000313" key="2">
    <source>
        <dbReference type="EnsemblMetazoa" id="MESCA004705-PA"/>
    </source>
</evidence>
<dbReference type="Proteomes" id="UP000015102">
    <property type="component" value="Unassembled WGS sequence"/>
</dbReference>
<proteinExistence type="predicted"/>
<feature type="region of interest" description="Disordered" evidence="1">
    <location>
        <begin position="41"/>
        <end position="65"/>
    </location>
</feature>
<name>T1GMD4_MEGSC</name>
<dbReference type="HOGENOM" id="CLU_2852287_0_0_1"/>
<keyword evidence="3" id="KW-1185">Reference proteome</keyword>
<evidence type="ECO:0000313" key="3">
    <source>
        <dbReference type="Proteomes" id="UP000015102"/>
    </source>
</evidence>
<dbReference type="EMBL" id="CAQQ02198471">
    <property type="status" value="NOT_ANNOTATED_CDS"/>
    <property type="molecule type" value="Genomic_DNA"/>
</dbReference>
<dbReference type="EnsemblMetazoa" id="MESCA004705-RA">
    <property type="protein sequence ID" value="MESCA004705-PA"/>
    <property type="gene ID" value="MESCA004705"/>
</dbReference>
<dbReference type="AlphaFoldDB" id="T1GMD4"/>
<organism evidence="2 3">
    <name type="scientific">Megaselia scalaris</name>
    <name type="common">Humpbacked fly</name>
    <name type="synonym">Phora scalaris</name>
    <dbReference type="NCBI Taxonomy" id="36166"/>
    <lineage>
        <taxon>Eukaryota</taxon>
        <taxon>Metazoa</taxon>
        <taxon>Ecdysozoa</taxon>
        <taxon>Arthropoda</taxon>
        <taxon>Hexapoda</taxon>
        <taxon>Insecta</taxon>
        <taxon>Pterygota</taxon>
        <taxon>Neoptera</taxon>
        <taxon>Endopterygota</taxon>
        <taxon>Diptera</taxon>
        <taxon>Brachycera</taxon>
        <taxon>Muscomorpha</taxon>
        <taxon>Platypezoidea</taxon>
        <taxon>Phoridae</taxon>
        <taxon>Megaseliini</taxon>
        <taxon>Megaselia</taxon>
    </lineage>
</organism>
<reference evidence="3" key="1">
    <citation type="submission" date="2013-02" db="EMBL/GenBank/DDBJ databases">
        <authorList>
            <person name="Hughes D."/>
        </authorList>
    </citation>
    <scope>NUCLEOTIDE SEQUENCE</scope>
    <source>
        <strain>Durham</strain>
        <strain evidence="3">NC isolate 2 -- Noor lab</strain>
    </source>
</reference>
<evidence type="ECO:0000256" key="1">
    <source>
        <dbReference type="SAM" id="MobiDB-lite"/>
    </source>
</evidence>
<protein>
    <submittedName>
        <fullName evidence="2">Uncharacterized protein</fullName>
    </submittedName>
</protein>
<sequence length="65" mass="7430">MFRIKAKFVYTVISCTHVPMGEAYDLVNRLCSIQEHRGKEYMFPSPPNPSSSMGIISRSHSEPNR</sequence>
<reference evidence="2" key="2">
    <citation type="submission" date="2015-06" db="UniProtKB">
        <authorList>
            <consortium name="EnsemblMetazoa"/>
        </authorList>
    </citation>
    <scope>IDENTIFICATION</scope>
</reference>
<accession>T1GMD4</accession>